<feature type="region of interest" description="Disordered" evidence="1">
    <location>
        <begin position="1"/>
        <end position="79"/>
    </location>
</feature>
<evidence type="ECO:0000313" key="2">
    <source>
        <dbReference type="EMBL" id="JAG00224.1"/>
    </source>
</evidence>
<dbReference type="EMBL" id="GBHO01043380">
    <property type="protein sequence ID" value="JAG00224.1"/>
    <property type="molecule type" value="Transcribed_RNA"/>
</dbReference>
<accession>A0A0A9VX54</accession>
<dbReference type="AlphaFoldDB" id="A0A0A9VX54"/>
<gene>
    <name evidence="2" type="primary">L1td1</name>
    <name evidence="2" type="ORF">CM83_2663</name>
</gene>
<dbReference type="Gene3D" id="3.30.70.1820">
    <property type="entry name" value="L1 transposable element, RRM domain"/>
    <property type="match status" value="1"/>
</dbReference>
<sequence>MGRGSQRANKGKPAERFSPNVNDKATDKKLLGQDVGRTISGKSATDFCGKSKSEITNTDSIKPPKKPQSQPLPSIRRDDETLDSRLQNAVRNCLSTEDFTENIVAKLTKSIRDIVIDIVDRKTSFLVNKIDNLDQFNRRLNICMYGVPEDENKPGFKTLSNGVSAILNSKLVGDYALPNQQLIASAHRVGKVSNRAKNTTTLKPRPVIVSFDTLSARNHIIANKKLFKGSGIFICEDLTPTRRRLYRDLLAIHGPKNVWSSHGRVFWKRSDGGHQSATSHLEASLVNQKDVDKTLSDFGITALNADDCSTPYQSTTGFQEPKLNGSVNEVL</sequence>
<proteinExistence type="predicted"/>
<reference evidence="2" key="1">
    <citation type="journal article" date="2014" name="PLoS ONE">
        <title>Transcriptome-Based Identification of ABC Transporters in the Western Tarnished Plant Bug Lygus hesperus.</title>
        <authorList>
            <person name="Hull J.J."/>
            <person name="Chaney K."/>
            <person name="Geib S.M."/>
            <person name="Fabrick J.A."/>
            <person name="Brent C.S."/>
            <person name="Walsh D."/>
            <person name="Lavine L.C."/>
        </authorList>
    </citation>
    <scope>NUCLEOTIDE SEQUENCE</scope>
</reference>
<evidence type="ECO:0000256" key="1">
    <source>
        <dbReference type="SAM" id="MobiDB-lite"/>
    </source>
</evidence>
<name>A0A0A9VX54_LYGHE</name>
<reference evidence="2" key="2">
    <citation type="submission" date="2014-07" db="EMBL/GenBank/DDBJ databases">
        <authorList>
            <person name="Hull J."/>
        </authorList>
    </citation>
    <scope>NUCLEOTIDE SEQUENCE</scope>
</reference>
<protein>
    <submittedName>
        <fullName evidence="2">LINE-1 type transposase domain-containing protein 1</fullName>
    </submittedName>
</protein>
<organism evidence="2">
    <name type="scientific">Lygus hesperus</name>
    <name type="common">Western plant bug</name>
    <dbReference type="NCBI Taxonomy" id="30085"/>
    <lineage>
        <taxon>Eukaryota</taxon>
        <taxon>Metazoa</taxon>
        <taxon>Ecdysozoa</taxon>
        <taxon>Arthropoda</taxon>
        <taxon>Hexapoda</taxon>
        <taxon>Insecta</taxon>
        <taxon>Pterygota</taxon>
        <taxon>Neoptera</taxon>
        <taxon>Paraneoptera</taxon>
        <taxon>Hemiptera</taxon>
        <taxon>Heteroptera</taxon>
        <taxon>Panheteroptera</taxon>
        <taxon>Cimicomorpha</taxon>
        <taxon>Miridae</taxon>
        <taxon>Mirini</taxon>
        <taxon>Lygus</taxon>
    </lineage>
</organism>